<dbReference type="Proteomes" id="UP000549394">
    <property type="component" value="Unassembled WGS sequence"/>
</dbReference>
<dbReference type="EMBL" id="CAJFCJ010000001">
    <property type="protein sequence ID" value="CAD5111032.1"/>
    <property type="molecule type" value="Genomic_DNA"/>
</dbReference>
<proteinExistence type="predicted"/>
<dbReference type="AlphaFoldDB" id="A0A7I8V4B4"/>
<organism evidence="2 3">
    <name type="scientific">Dimorphilus gyrociliatus</name>
    <dbReference type="NCBI Taxonomy" id="2664684"/>
    <lineage>
        <taxon>Eukaryota</taxon>
        <taxon>Metazoa</taxon>
        <taxon>Spiralia</taxon>
        <taxon>Lophotrochozoa</taxon>
        <taxon>Annelida</taxon>
        <taxon>Polychaeta</taxon>
        <taxon>Polychaeta incertae sedis</taxon>
        <taxon>Dinophilidae</taxon>
        <taxon>Dimorphilus</taxon>
    </lineage>
</organism>
<feature type="chain" id="PRO_5029694568" evidence="1">
    <location>
        <begin position="24"/>
        <end position="164"/>
    </location>
</feature>
<sequence>MEVRSVSLALIIFLSAATTLNNCLTIGRKDTGDLIQQSKPEQRKASQTVQKQSLKTSCNSTNGSCEDGECCDDESGGGCCPKDYVVCCADGSNCCPGRAPICCGGILSKSYCCDDEAFCCLGGCCFNENPDNMKKSNILSVNRINPKESLKERNVPVKIGEKKD</sequence>
<name>A0A7I8V4B4_9ANNE</name>
<comment type="caution">
    <text evidence="2">The sequence shown here is derived from an EMBL/GenBank/DDBJ whole genome shotgun (WGS) entry which is preliminary data.</text>
</comment>
<evidence type="ECO:0000313" key="2">
    <source>
        <dbReference type="EMBL" id="CAD5111032.1"/>
    </source>
</evidence>
<feature type="signal peptide" evidence="1">
    <location>
        <begin position="1"/>
        <end position="23"/>
    </location>
</feature>
<evidence type="ECO:0000313" key="3">
    <source>
        <dbReference type="Proteomes" id="UP000549394"/>
    </source>
</evidence>
<evidence type="ECO:0000256" key="1">
    <source>
        <dbReference type="SAM" id="SignalP"/>
    </source>
</evidence>
<reference evidence="2 3" key="1">
    <citation type="submission" date="2020-08" db="EMBL/GenBank/DDBJ databases">
        <authorList>
            <person name="Hejnol A."/>
        </authorList>
    </citation>
    <scope>NUCLEOTIDE SEQUENCE [LARGE SCALE GENOMIC DNA]</scope>
</reference>
<gene>
    <name evidence="2" type="ORF">DGYR_LOCUS381</name>
</gene>
<protein>
    <submittedName>
        <fullName evidence="2">DgyrCDS385</fullName>
    </submittedName>
</protein>
<accession>A0A7I8V4B4</accession>
<keyword evidence="3" id="KW-1185">Reference proteome</keyword>
<keyword evidence="1" id="KW-0732">Signal</keyword>